<dbReference type="InterPro" id="IPR008334">
    <property type="entry name" value="5'-Nucleotdase_C"/>
</dbReference>
<dbReference type="InterPro" id="IPR029052">
    <property type="entry name" value="Metallo-depent_PP-like"/>
</dbReference>
<gene>
    <name evidence="4" type="ORF">ESV85_00570</name>
</gene>
<dbReference type="OrthoDB" id="9775118at2"/>
<dbReference type="Pfam" id="PF02872">
    <property type="entry name" value="5_nucleotid_C"/>
    <property type="match status" value="1"/>
</dbReference>
<reference evidence="4 5" key="1">
    <citation type="submission" date="2019-08" db="EMBL/GenBank/DDBJ databases">
        <title>Genomes sequence of Algoriphagus aquimarinus ACAM450.</title>
        <authorList>
            <person name="Bowman J.P."/>
        </authorList>
    </citation>
    <scope>NUCLEOTIDE SEQUENCE [LARGE SCALE GENOMIC DNA]</scope>
    <source>
        <strain evidence="4 5">ACAM 450</strain>
    </source>
</reference>
<dbReference type="GO" id="GO:0030288">
    <property type="term" value="C:outer membrane-bounded periplasmic space"/>
    <property type="evidence" value="ECO:0007669"/>
    <property type="project" value="TreeGrafter"/>
</dbReference>
<sequence>MKTSNIKRILNLMMILSVITSCGSGTTITSPKTGETQSIFILHTNDIHGNYMPFKTTLGSATSQTGDPERDTLITFEREAEIGGFAVLATAVKELRNAKGDGNVLLLDAGDTFSDDLLGNLTEGEAVITMMKQLGYDYLSLGNHDFDYGRERTEELMKIAGFPFGAANITDIRTGKSIFNNPYLIREIGGTRIGILSLAYHNTNLTGNIDNMGDLKFRRGNEVIREYLPELKEKADIIVLLSHQGTAIDRLTAEEFSDIDLIIGGHSHDLISKPEKINNTYIVQALSDAAALGEVELQIRNNQLAGVKAQHHLLWVSDYKKDPEMESLIENLRAPHKDYLEEKIATATEVIDRQYKSESPFEKLVGNLLREEYDANISFLPGVGYGVSLLGEITPENLYRLFPHPPKVATLILTGEQVKATLEQTATNQRPGDKYEVVGGLLQSSGVSYSLDYTKPAGSRISNVKVNREELELKKDYKIVTHTGMLKGLHRYNELGNGKNTEKMEIQLNEFTLEKFRALGRITSPKNMGEVKIIKD</sequence>
<dbReference type="PANTHER" id="PTHR11575:SF24">
    <property type="entry name" value="5'-NUCLEOTIDASE"/>
    <property type="match status" value="1"/>
</dbReference>
<proteinExistence type="inferred from homology"/>
<dbReference type="InterPro" id="IPR019079">
    <property type="entry name" value="Capsule_synth_CapA"/>
</dbReference>
<keyword evidence="1 2" id="KW-0732">Signal</keyword>
<dbReference type="Gene3D" id="3.60.21.10">
    <property type="match status" value="1"/>
</dbReference>
<dbReference type="Gene3D" id="3.90.780.10">
    <property type="entry name" value="5'-Nucleotidase, C-terminal domain"/>
    <property type="match status" value="1"/>
</dbReference>
<evidence type="ECO:0000256" key="2">
    <source>
        <dbReference type="RuleBase" id="RU362119"/>
    </source>
</evidence>
<protein>
    <submittedName>
        <fullName evidence="4">Multifunctional 2',3'-cyclic-nucleotide 2'-phosphodiesterase/5'-nucleotidase/3'-nucleotidase</fullName>
    </submittedName>
</protein>
<dbReference type="Proteomes" id="UP000321935">
    <property type="component" value="Unassembled WGS sequence"/>
</dbReference>
<dbReference type="CDD" id="cd00845">
    <property type="entry name" value="MPP_UshA_N_like"/>
    <property type="match status" value="1"/>
</dbReference>
<evidence type="ECO:0000313" key="5">
    <source>
        <dbReference type="Proteomes" id="UP000321935"/>
    </source>
</evidence>
<dbReference type="EMBL" id="VORW01000001">
    <property type="protein sequence ID" value="TXE14087.1"/>
    <property type="molecule type" value="Genomic_DNA"/>
</dbReference>
<name>A0A5C7B0Z0_9BACT</name>
<feature type="domain" description="Capsule synthesis protein CapA" evidence="3">
    <location>
        <begin position="79"/>
        <end position="289"/>
    </location>
</feature>
<dbReference type="PANTHER" id="PTHR11575">
    <property type="entry name" value="5'-NUCLEOTIDASE-RELATED"/>
    <property type="match status" value="1"/>
</dbReference>
<accession>A0A5C7B0Z0</accession>
<dbReference type="InterPro" id="IPR006179">
    <property type="entry name" value="5_nucleotidase/apyrase"/>
</dbReference>
<dbReference type="PROSITE" id="PS51257">
    <property type="entry name" value="PROKAR_LIPOPROTEIN"/>
    <property type="match status" value="1"/>
</dbReference>
<evidence type="ECO:0000259" key="3">
    <source>
        <dbReference type="SMART" id="SM00854"/>
    </source>
</evidence>
<dbReference type="SUPFAM" id="SSF55816">
    <property type="entry name" value="5'-nucleotidase (syn. UDP-sugar hydrolase), C-terminal domain"/>
    <property type="match status" value="1"/>
</dbReference>
<dbReference type="GO" id="GO:0016787">
    <property type="term" value="F:hydrolase activity"/>
    <property type="evidence" value="ECO:0007669"/>
    <property type="project" value="UniProtKB-KW"/>
</dbReference>
<evidence type="ECO:0000313" key="4">
    <source>
        <dbReference type="EMBL" id="TXE14087.1"/>
    </source>
</evidence>
<dbReference type="SMART" id="SM00854">
    <property type="entry name" value="PGA_cap"/>
    <property type="match status" value="1"/>
</dbReference>
<keyword evidence="2" id="KW-0378">Hydrolase</keyword>
<dbReference type="InterPro" id="IPR036907">
    <property type="entry name" value="5'-Nucleotdase_C_sf"/>
</dbReference>
<dbReference type="GO" id="GO:0000166">
    <property type="term" value="F:nucleotide binding"/>
    <property type="evidence" value="ECO:0007669"/>
    <property type="project" value="UniProtKB-KW"/>
</dbReference>
<keyword evidence="2" id="KW-0547">Nucleotide-binding</keyword>
<feature type="chain" id="PRO_5023072337" evidence="2">
    <location>
        <begin position="24"/>
        <end position="536"/>
    </location>
</feature>
<dbReference type="Pfam" id="PF00149">
    <property type="entry name" value="Metallophos"/>
    <property type="match status" value="1"/>
</dbReference>
<feature type="signal peptide" evidence="2">
    <location>
        <begin position="1"/>
        <end position="23"/>
    </location>
</feature>
<comment type="similarity">
    <text evidence="2">Belongs to the 5'-nucleotidase family.</text>
</comment>
<dbReference type="InterPro" id="IPR004843">
    <property type="entry name" value="Calcineurin-like_PHP"/>
</dbReference>
<evidence type="ECO:0000256" key="1">
    <source>
        <dbReference type="ARBA" id="ARBA00022729"/>
    </source>
</evidence>
<dbReference type="PRINTS" id="PR01607">
    <property type="entry name" value="APYRASEFAMLY"/>
</dbReference>
<comment type="caution">
    <text evidence="4">The sequence shown here is derived from an EMBL/GenBank/DDBJ whole genome shotgun (WGS) entry which is preliminary data.</text>
</comment>
<dbReference type="SUPFAM" id="SSF56300">
    <property type="entry name" value="Metallo-dependent phosphatases"/>
    <property type="match status" value="1"/>
</dbReference>
<dbReference type="AlphaFoldDB" id="A0A5C7B0Z0"/>
<dbReference type="RefSeq" id="WP_103923876.1">
    <property type="nucleotide sequence ID" value="NZ_VORW01000001.1"/>
</dbReference>
<organism evidence="4 5">
    <name type="scientific">Algoriphagus aquimarinus</name>
    <dbReference type="NCBI Taxonomy" id="237018"/>
    <lineage>
        <taxon>Bacteria</taxon>
        <taxon>Pseudomonadati</taxon>
        <taxon>Bacteroidota</taxon>
        <taxon>Cytophagia</taxon>
        <taxon>Cytophagales</taxon>
        <taxon>Cyclobacteriaceae</taxon>
        <taxon>Algoriphagus</taxon>
    </lineage>
</organism>
<dbReference type="GO" id="GO:0009166">
    <property type="term" value="P:nucleotide catabolic process"/>
    <property type="evidence" value="ECO:0007669"/>
    <property type="project" value="InterPro"/>
</dbReference>